<feature type="transmembrane region" description="Helical" evidence="6">
    <location>
        <begin position="334"/>
        <end position="353"/>
    </location>
</feature>
<dbReference type="Gene3D" id="1.20.1250.20">
    <property type="entry name" value="MFS general substrate transporter like domains"/>
    <property type="match status" value="2"/>
</dbReference>
<keyword evidence="3 6" id="KW-0812">Transmembrane</keyword>
<feature type="transmembrane region" description="Helical" evidence="6">
    <location>
        <begin position="209"/>
        <end position="231"/>
    </location>
</feature>
<organism evidence="7 8">
    <name type="scientific">Candidula unifasciata</name>
    <dbReference type="NCBI Taxonomy" id="100452"/>
    <lineage>
        <taxon>Eukaryota</taxon>
        <taxon>Metazoa</taxon>
        <taxon>Spiralia</taxon>
        <taxon>Lophotrochozoa</taxon>
        <taxon>Mollusca</taxon>
        <taxon>Gastropoda</taxon>
        <taxon>Heterobranchia</taxon>
        <taxon>Euthyneura</taxon>
        <taxon>Panpulmonata</taxon>
        <taxon>Eupulmonata</taxon>
        <taxon>Stylommatophora</taxon>
        <taxon>Helicina</taxon>
        <taxon>Helicoidea</taxon>
        <taxon>Geomitridae</taxon>
        <taxon>Candidula</taxon>
    </lineage>
</organism>
<dbReference type="Proteomes" id="UP000678393">
    <property type="component" value="Unassembled WGS sequence"/>
</dbReference>
<feature type="transmembrane region" description="Helical" evidence="6">
    <location>
        <begin position="270"/>
        <end position="289"/>
    </location>
</feature>
<evidence type="ECO:0000256" key="3">
    <source>
        <dbReference type="ARBA" id="ARBA00022692"/>
    </source>
</evidence>
<dbReference type="SUPFAM" id="SSF103473">
    <property type="entry name" value="MFS general substrate transporter"/>
    <property type="match status" value="1"/>
</dbReference>
<dbReference type="InterPro" id="IPR036259">
    <property type="entry name" value="MFS_trans_sf"/>
</dbReference>
<keyword evidence="4 6" id="KW-1133">Transmembrane helix</keyword>
<feature type="transmembrane region" description="Helical" evidence="6">
    <location>
        <begin position="301"/>
        <end position="322"/>
    </location>
</feature>
<keyword evidence="2" id="KW-0813">Transport</keyword>
<feature type="transmembrane region" description="Helical" evidence="6">
    <location>
        <begin position="89"/>
        <end position="107"/>
    </location>
</feature>
<comment type="subcellular location">
    <subcellularLocation>
        <location evidence="1">Membrane</location>
        <topology evidence="1">Multi-pass membrane protein</topology>
    </subcellularLocation>
</comment>
<feature type="transmembrane region" description="Helical" evidence="6">
    <location>
        <begin position="365"/>
        <end position="386"/>
    </location>
</feature>
<feature type="transmembrane region" description="Helical" evidence="6">
    <location>
        <begin position="243"/>
        <end position="263"/>
    </location>
</feature>
<comment type="caution">
    <text evidence="7">The sequence shown here is derived from an EMBL/GenBank/DDBJ whole genome shotgun (WGS) entry which is preliminary data.</text>
</comment>
<name>A0A8S4A4U6_9EUPU</name>
<sequence>MLTTKSSCGCGRWTGVRVVVGGILIHLSLGTLYTFGNISPYLTSYMRRYGSAPSLTYTECAWIYALASMGQGVSMMAGGVLERFIGPKLTVLLGGWCMSLGVLLTFFSVKHSFALTVVTYGAVFGFGVGIAYAIPLGCVMRWFPKWKGLVNGVVVAGFGGGAFIFNQVQTAFINPDNLKPDVEVDGDISVSEMEDDITLKPAEVLRSRYFYLIWLMFVFNGQGSLFISTLYKAYGQTFISDDTFMALVGSFAAVFNAGGRIVWGTIADKFSFRVSSLIMCAAFTCLMLTLQLSERGGKPLFFIYICLLFGSFSGSFALFPTATAKCFGRKYLPINYGLVFTSQVITAPLGVFMSQSLKASLGWDGLFFLIAGFSFISFVLSILFNAKDKHGKEI</sequence>
<dbReference type="OrthoDB" id="410267at2759"/>
<evidence type="ECO:0000256" key="6">
    <source>
        <dbReference type="SAM" id="Phobius"/>
    </source>
</evidence>
<accession>A0A8S4A4U6</accession>
<reference evidence="7" key="1">
    <citation type="submission" date="2021-04" db="EMBL/GenBank/DDBJ databases">
        <authorList>
            <consortium name="Molecular Ecology Group"/>
        </authorList>
    </citation>
    <scope>NUCLEOTIDE SEQUENCE</scope>
</reference>
<keyword evidence="8" id="KW-1185">Reference proteome</keyword>
<evidence type="ECO:0000256" key="5">
    <source>
        <dbReference type="ARBA" id="ARBA00023136"/>
    </source>
</evidence>
<evidence type="ECO:0000313" key="8">
    <source>
        <dbReference type="Proteomes" id="UP000678393"/>
    </source>
</evidence>
<dbReference type="GO" id="GO:0016020">
    <property type="term" value="C:membrane"/>
    <property type="evidence" value="ECO:0007669"/>
    <property type="project" value="UniProtKB-SubCell"/>
</dbReference>
<protein>
    <recommendedName>
        <fullName evidence="9">Major facilitator superfamily (MFS) profile domain-containing protein</fullName>
    </recommendedName>
</protein>
<evidence type="ECO:0000256" key="4">
    <source>
        <dbReference type="ARBA" id="ARBA00022989"/>
    </source>
</evidence>
<proteinExistence type="predicted"/>
<dbReference type="GO" id="GO:0022857">
    <property type="term" value="F:transmembrane transporter activity"/>
    <property type="evidence" value="ECO:0007669"/>
    <property type="project" value="InterPro"/>
</dbReference>
<keyword evidence="5 6" id="KW-0472">Membrane</keyword>
<evidence type="ECO:0000256" key="1">
    <source>
        <dbReference type="ARBA" id="ARBA00004141"/>
    </source>
</evidence>
<evidence type="ECO:0000256" key="2">
    <source>
        <dbReference type="ARBA" id="ARBA00022448"/>
    </source>
</evidence>
<dbReference type="AlphaFoldDB" id="A0A8S4A4U6"/>
<dbReference type="PANTHER" id="PTHR43385">
    <property type="entry name" value="RIBOFLAVIN TRANSPORTER RIBJ"/>
    <property type="match status" value="1"/>
</dbReference>
<dbReference type="InterPro" id="IPR052983">
    <property type="entry name" value="MFS_Riboflavin_Transporter"/>
</dbReference>
<dbReference type="PANTHER" id="PTHR43385:SF1">
    <property type="entry name" value="RIBOFLAVIN TRANSPORTER RIBJ"/>
    <property type="match status" value="1"/>
</dbReference>
<evidence type="ECO:0008006" key="9">
    <source>
        <dbReference type="Google" id="ProtNLM"/>
    </source>
</evidence>
<feature type="transmembrane region" description="Helical" evidence="6">
    <location>
        <begin position="15"/>
        <end position="35"/>
    </location>
</feature>
<dbReference type="Pfam" id="PF07690">
    <property type="entry name" value="MFS_1"/>
    <property type="match status" value="2"/>
</dbReference>
<feature type="transmembrane region" description="Helical" evidence="6">
    <location>
        <begin position="113"/>
        <end position="139"/>
    </location>
</feature>
<gene>
    <name evidence="7" type="ORF">CUNI_LOCUS20830</name>
</gene>
<dbReference type="EMBL" id="CAJHNH020008113">
    <property type="protein sequence ID" value="CAG5135272.1"/>
    <property type="molecule type" value="Genomic_DNA"/>
</dbReference>
<dbReference type="InterPro" id="IPR011701">
    <property type="entry name" value="MFS"/>
</dbReference>
<evidence type="ECO:0000313" key="7">
    <source>
        <dbReference type="EMBL" id="CAG5135272.1"/>
    </source>
</evidence>